<feature type="region of interest" description="Disordered" evidence="4">
    <location>
        <begin position="376"/>
        <end position="399"/>
    </location>
</feature>
<accession>A0A138ZZX0</accession>
<feature type="signal peptide" evidence="5">
    <location>
        <begin position="1"/>
        <end position="19"/>
    </location>
</feature>
<feature type="compositionally biased region" description="Low complexity" evidence="4">
    <location>
        <begin position="177"/>
        <end position="186"/>
    </location>
</feature>
<evidence type="ECO:0000256" key="3">
    <source>
        <dbReference type="ARBA" id="ARBA00022840"/>
    </source>
</evidence>
<keyword evidence="8" id="KW-1185">Reference proteome</keyword>
<feature type="compositionally biased region" description="Basic and acidic residues" evidence="4">
    <location>
        <begin position="326"/>
        <end position="335"/>
    </location>
</feature>
<dbReference type="InterPro" id="IPR050611">
    <property type="entry name" value="ABCF"/>
</dbReference>
<dbReference type="OrthoDB" id="2110130at2759"/>
<dbReference type="CDD" id="cd03221">
    <property type="entry name" value="ABCF_EF-3"/>
    <property type="match status" value="1"/>
</dbReference>
<evidence type="ECO:0000313" key="8">
    <source>
        <dbReference type="Proteomes" id="UP000070544"/>
    </source>
</evidence>
<keyword evidence="3" id="KW-0067">ATP-binding</keyword>
<sequence length="895" mass="97501">MAPSLQISIVALLPADVAARLDGESELREYVDSAATHFAEAGATAGPAGWDVEELVETLSPFLVEAGMSEENVVTVCSEFVEKCREALGGAGSDGAATPSSNGHAVVIAQPPPLVPLPAAADKIQPPSTSVPGSASRIGGEAPMPAQETAAPTSKKKARGTASANGKKGKNVESAKAESGTAGASSDAAAVANLSAAAAREKPTIVALTQQSRFHAESITTDNKDVDLPGVTITVGDDEILSDARLRLTSGVHYGLIGRNGVGKSTLLRVIGNGNLVGWPSNISVLYVEQELVGSSGKTPLESLLDADGERLEAEREVAELESAMDEDHNTDRKPPGNRKAPAISIALRRVLLRRANRITENARLIATKRSGDRGKAARRELVEAEKEEEERRSELARVEAGGDVDKAADEAKAHDLTFSLWERLRELNADLAKARALEILYGLGFMAQGKMDKPTSELSGGWRMRLALARALFIKSDVLLLDEPTNHLDLPTTLWLLDYIRSLDSTTVVLVSHDRHFLNSIAAEMILFKDKQLRYYEGNYDEFMNQREEELAKKVKQQENLDRQKEHMKKSVEKGIQHARRTGDDKALGMVASRKKKLEHFGLAKTETGKHWKVSVMGWREEVKFEAREKEVHFTLWDPNPPIRSVGSVLQLNDIGFSYQGKSGKLILDKVTLGVEMGSRIGILGPNGAGKSTLLHLLTGELKPTNGEVLTTSRPKIAYFSQHHVDALGDMKAMTPIEYFAEKFNFSKEQEVWDYLGSFGLAGKVGQRRMDGLSGGEKARVVLGTIMHEHPHIICFDEPTNHMDIFSISALTTAIEEFTGAVIVVSHDIRFITETCEEVYALREGDDGAPSRLERIGKGELVAEGLQKYLKQITQKVQKEARQREKARTKSAGK</sequence>
<gene>
    <name evidence="7" type="ORF">M427DRAFT_62992</name>
</gene>
<reference evidence="7 8" key="1">
    <citation type="journal article" date="2015" name="Genome Biol. Evol.">
        <title>Phylogenomic analyses indicate that early fungi evolved digesting cell walls of algal ancestors of land plants.</title>
        <authorList>
            <person name="Chang Y."/>
            <person name="Wang S."/>
            <person name="Sekimoto S."/>
            <person name="Aerts A.L."/>
            <person name="Choi C."/>
            <person name="Clum A."/>
            <person name="LaButti K.M."/>
            <person name="Lindquist E.A."/>
            <person name="Yee Ngan C."/>
            <person name="Ohm R.A."/>
            <person name="Salamov A.A."/>
            <person name="Grigoriev I.V."/>
            <person name="Spatafora J.W."/>
            <person name="Berbee M.L."/>
        </authorList>
    </citation>
    <scope>NUCLEOTIDE SEQUENCE [LARGE SCALE GENOMIC DNA]</scope>
    <source>
        <strain evidence="7 8">JEL478</strain>
    </source>
</reference>
<dbReference type="FunFam" id="3.40.50.300:FF:001092">
    <property type="entry name" value="ATP-binding cassette sub-family F member 2"/>
    <property type="match status" value="1"/>
</dbReference>
<evidence type="ECO:0000256" key="1">
    <source>
        <dbReference type="ARBA" id="ARBA00022737"/>
    </source>
</evidence>
<dbReference type="SUPFAM" id="SSF52540">
    <property type="entry name" value="P-loop containing nucleoside triphosphate hydrolases"/>
    <property type="match status" value="2"/>
</dbReference>
<name>A0A138ZZX0_GONPJ</name>
<dbReference type="EMBL" id="KQ965838">
    <property type="protein sequence ID" value="KXS10051.1"/>
    <property type="molecule type" value="Genomic_DNA"/>
</dbReference>
<dbReference type="GO" id="GO:0016887">
    <property type="term" value="F:ATP hydrolysis activity"/>
    <property type="evidence" value="ECO:0007669"/>
    <property type="project" value="InterPro"/>
</dbReference>
<dbReference type="InterPro" id="IPR003593">
    <property type="entry name" value="AAA+_ATPase"/>
</dbReference>
<dbReference type="SMART" id="SM00382">
    <property type="entry name" value="AAA"/>
    <property type="match status" value="2"/>
</dbReference>
<dbReference type="PROSITE" id="PS00211">
    <property type="entry name" value="ABC_TRANSPORTER_1"/>
    <property type="match status" value="2"/>
</dbReference>
<dbReference type="Pfam" id="PF12848">
    <property type="entry name" value="ABC_tran_Xtn"/>
    <property type="match status" value="1"/>
</dbReference>
<evidence type="ECO:0000313" key="7">
    <source>
        <dbReference type="EMBL" id="KXS10051.1"/>
    </source>
</evidence>
<evidence type="ECO:0000259" key="6">
    <source>
        <dbReference type="PROSITE" id="PS50893"/>
    </source>
</evidence>
<feature type="domain" description="ABC transporter" evidence="6">
    <location>
        <begin position="651"/>
        <end position="870"/>
    </location>
</feature>
<dbReference type="PANTHER" id="PTHR19211:SF129">
    <property type="entry name" value="ABC TRANSPORTER ATP-BINDING PROTEIN"/>
    <property type="match status" value="1"/>
</dbReference>
<feature type="chain" id="PRO_5007295800" description="ABC transporter domain-containing protein" evidence="5">
    <location>
        <begin position="20"/>
        <end position="895"/>
    </location>
</feature>
<dbReference type="InterPro" id="IPR032781">
    <property type="entry name" value="ABC_tran_Xtn"/>
</dbReference>
<dbReference type="STRING" id="1344416.A0A138ZZX0"/>
<protein>
    <recommendedName>
        <fullName evidence="6">ABC transporter domain-containing protein</fullName>
    </recommendedName>
</protein>
<keyword evidence="2" id="KW-0547">Nucleotide-binding</keyword>
<evidence type="ECO:0000256" key="2">
    <source>
        <dbReference type="ARBA" id="ARBA00022741"/>
    </source>
</evidence>
<dbReference type="PROSITE" id="PS50893">
    <property type="entry name" value="ABC_TRANSPORTER_2"/>
    <property type="match status" value="2"/>
</dbReference>
<dbReference type="InterPro" id="IPR027417">
    <property type="entry name" value="P-loop_NTPase"/>
</dbReference>
<dbReference type="AlphaFoldDB" id="A0A138ZZX0"/>
<organism evidence="7 8">
    <name type="scientific">Gonapodya prolifera (strain JEL478)</name>
    <name type="common">Monoblepharis prolifera</name>
    <dbReference type="NCBI Taxonomy" id="1344416"/>
    <lineage>
        <taxon>Eukaryota</taxon>
        <taxon>Fungi</taxon>
        <taxon>Fungi incertae sedis</taxon>
        <taxon>Chytridiomycota</taxon>
        <taxon>Chytridiomycota incertae sedis</taxon>
        <taxon>Monoblepharidomycetes</taxon>
        <taxon>Monoblepharidales</taxon>
        <taxon>Gonapodyaceae</taxon>
        <taxon>Gonapodya</taxon>
    </lineage>
</organism>
<dbReference type="InterPro" id="IPR003439">
    <property type="entry name" value="ABC_transporter-like_ATP-bd"/>
</dbReference>
<feature type="region of interest" description="Disordered" evidence="4">
    <location>
        <begin position="117"/>
        <end position="186"/>
    </location>
</feature>
<dbReference type="Proteomes" id="UP000070544">
    <property type="component" value="Unassembled WGS sequence"/>
</dbReference>
<keyword evidence="1" id="KW-0677">Repeat</keyword>
<feature type="compositionally biased region" description="Basic and acidic residues" evidence="4">
    <location>
        <begin position="376"/>
        <end position="398"/>
    </location>
</feature>
<dbReference type="OMA" id="QHTIERF"/>
<dbReference type="PANTHER" id="PTHR19211">
    <property type="entry name" value="ATP-BINDING TRANSPORT PROTEIN-RELATED"/>
    <property type="match status" value="1"/>
</dbReference>
<evidence type="ECO:0000256" key="5">
    <source>
        <dbReference type="SAM" id="SignalP"/>
    </source>
</evidence>
<proteinExistence type="predicted"/>
<feature type="domain" description="ABC transporter" evidence="6">
    <location>
        <begin position="226"/>
        <end position="556"/>
    </location>
</feature>
<dbReference type="Gene3D" id="3.40.50.300">
    <property type="entry name" value="P-loop containing nucleotide triphosphate hydrolases"/>
    <property type="match status" value="2"/>
</dbReference>
<dbReference type="InterPro" id="IPR017871">
    <property type="entry name" value="ABC_transporter-like_CS"/>
</dbReference>
<dbReference type="GO" id="GO:0005524">
    <property type="term" value="F:ATP binding"/>
    <property type="evidence" value="ECO:0007669"/>
    <property type="project" value="UniProtKB-KW"/>
</dbReference>
<dbReference type="FunFam" id="3.40.50.300:FF:000011">
    <property type="entry name" value="Putative ABC transporter ATP-binding component"/>
    <property type="match status" value="1"/>
</dbReference>
<keyword evidence="5" id="KW-0732">Signal</keyword>
<feature type="region of interest" description="Disordered" evidence="4">
    <location>
        <begin position="321"/>
        <end position="340"/>
    </location>
</feature>
<dbReference type="Pfam" id="PF00005">
    <property type="entry name" value="ABC_tran"/>
    <property type="match status" value="2"/>
</dbReference>
<evidence type="ECO:0000256" key="4">
    <source>
        <dbReference type="SAM" id="MobiDB-lite"/>
    </source>
</evidence>